<name>A0A6C6ZPF9_SALHS</name>
<dbReference type="KEGG" id="seh:SeHA_C1761"/>
<protein>
    <submittedName>
        <fullName evidence="1">Uncharacterized protein</fullName>
    </submittedName>
</protein>
<dbReference type="Proteomes" id="UP000001866">
    <property type="component" value="Chromosome"/>
</dbReference>
<dbReference type="AlphaFoldDB" id="A0A6C6ZPF9"/>
<proteinExistence type="predicted"/>
<dbReference type="EMBL" id="CP001120">
    <property type="protein sequence ID" value="ACF69009.1"/>
    <property type="molecule type" value="Genomic_DNA"/>
</dbReference>
<gene>
    <name evidence="1" type="ordered locus">SeHA_C1761</name>
</gene>
<organism evidence="1 2">
    <name type="scientific">Salmonella heidelberg (strain SL476)</name>
    <dbReference type="NCBI Taxonomy" id="454169"/>
    <lineage>
        <taxon>Bacteria</taxon>
        <taxon>Pseudomonadati</taxon>
        <taxon>Pseudomonadota</taxon>
        <taxon>Gammaproteobacteria</taxon>
        <taxon>Enterobacterales</taxon>
        <taxon>Enterobacteriaceae</taxon>
        <taxon>Salmonella</taxon>
    </lineage>
</organism>
<evidence type="ECO:0000313" key="1">
    <source>
        <dbReference type="EMBL" id="ACF69009.1"/>
    </source>
</evidence>
<evidence type="ECO:0000313" key="2">
    <source>
        <dbReference type="Proteomes" id="UP000001866"/>
    </source>
</evidence>
<reference evidence="1 2" key="1">
    <citation type="journal article" date="2011" name="J. Bacteriol.">
        <title>Comparative genomics of 28 Salmonella enterica isolates: evidence for CRISPR-mediated adaptive sublineage evolution.</title>
        <authorList>
            <person name="Fricke W.F."/>
            <person name="Mammel M.K."/>
            <person name="McDermott P.F."/>
            <person name="Tartera C."/>
            <person name="White D.G."/>
            <person name="Leclerc J.E."/>
            <person name="Ravel J."/>
            <person name="Cebula T.A."/>
        </authorList>
    </citation>
    <scope>NUCLEOTIDE SEQUENCE [LARGE SCALE GENOMIC DNA]</scope>
    <source>
        <strain evidence="1 2">SL476</strain>
    </source>
</reference>
<sequence length="51" mass="5727">MDTFEKIRQADCRAGGTWDFGLQTEIGSENLLATRRQNSGVLKFLTPAQRV</sequence>
<accession>A0A6C6ZPF9</accession>